<organism evidence="12 13">
    <name type="scientific">Hemibagrus guttatus</name>
    <dbReference type="NCBI Taxonomy" id="175788"/>
    <lineage>
        <taxon>Eukaryota</taxon>
        <taxon>Metazoa</taxon>
        <taxon>Chordata</taxon>
        <taxon>Craniata</taxon>
        <taxon>Vertebrata</taxon>
        <taxon>Euteleostomi</taxon>
        <taxon>Actinopterygii</taxon>
        <taxon>Neopterygii</taxon>
        <taxon>Teleostei</taxon>
        <taxon>Ostariophysi</taxon>
        <taxon>Siluriformes</taxon>
        <taxon>Bagridae</taxon>
        <taxon>Hemibagrus</taxon>
    </lineage>
</organism>
<dbReference type="GO" id="GO:0061630">
    <property type="term" value="F:ubiquitin protein ligase activity"/>
    <property type="evidence" value="ECO:0007669"/>
    <property type="project" value="UniProtKB-EC"/>
</dbReference>
<evidence type="ECO:0000256" key="8">
    <source>
        <dbReference type="ARBA" id="ARBA00022989"/>
    </source>
</evidence>
<evidence type="ECO:0000313" key="13">
    <source>
        <dbReference type="Proteomes" id="UP001274896"/>
    </source>
</evidence>
<keyword evidence="6 11" id="KW-0812">Transmembrane</keyword>
<evidence type="ECO:0000256" key="6">
    <source>
        <dbReference type="ARBA" id="ARBA00022692"/>
    </source>
</evidence>
<evidence type="ECO:0000313" key="12">
    <source>
        <dbReference type="EMBL" id="KAK3522216.1"/>
    </source>
</evidence>
<dbReference type="GO" id="GO:1904294">
    <property type="term" value="P:positive regulation of ERAD pathway"/>
    <property type="evidence" value="ECO:0007669"/>
    <property type="project" value="InterPro"/>
</dbReference>
<evidence type="ECO:0000256" key="4">
    <source>
        <dbReference type="ARBA" id="ARBA00012483"/>
    </source>
</evidence>
<dbReference type="GO" id="GO:0005783">
    <property type="term" value="C:endoplasmic reticulum"/>
    <property type="evidence" value="ECO:0007669"/>
    <property type="project" value="TreeGrafter"/>
</dbReference>
<evidence type="ECO:0000256" key="11">
    <source>
        <dbReference type="SAM" id="Phobius"/>
    </source>
</evidence>
<comment type="subcellular location">
    <subcellularLocation>
        <location evidence="2">Endomembrane system</location>
        <topology evidence="2">Multi-pass membrane protein</topology>
    </subcellularLocation>
</comment>
<gene>
    <name evidence="12" type="ORF">QTP70_032802</name>
</gene>
<comment type="catalytic activity">
    <reaction evidence="1">
        <text>S-ubiquitinyl-[E2 ubiquitin-conjugating enzyme]-L-cysteine + [acceptor protein]-L-lysine = [E2 ubiquitin-conjugating enzyme]-L-cysteine + N(6)-ubiquitinyl-[acceptor protein]-L-lysine.</text>
        <dbReference type="EC" id="2.3.2.27"/>
    </reaction>
</comment>
<feature type="transmembrane region" description="Helical" evidence="11">
    <location>
        <begin position="186"/>
        <end position="204"/>
    </location>
</feature>
<feature type="non-terminal residue" evidence="12">
    <location>
        <position position="1"/>
    </location>
</feature>
<keyword evidence="8 11" id="KW-1133">Transmembrane helix</keyword>
<feature type="transmembrane region" description="Helical" evidence="11">
    <location>
        <begin position="299"/>
        <end position="318"/>
    </location>
</feature>
<protein>
    <recommendedName>
        <fullName evidence="4">RING-type E3 ubiquitin transferase</fullName>
        <ecNumber evidence="4">2.3.2.27</ecNumber>
    </recommendedName>
</protein>
<accession>A0AAE0QJS3</accession>
<sequence>MKFRLQYGRRASHVFRRELTSRESTVMPTELCSQDGTGLSFTLQPELVTNSETSNAVENTDGRFSICSSLTGEEHGTRSASRRLRPAGLSHSHSHSRSRSHKHAEAACPHTDLEAGEPSTSISELRYIFGWVQKSLPFIIILCSKLILQHALGLAVGVGLFITFLHVNKNIQAQVVLQNRRSKLQCFCLLSFLLASSLLIFYTFQMDSLYYCLILINPQVEPMDIWEVLWTVGVTSFIVKFLFMGLKCLILLLPTCVMVYRRRGQCYMFIEELGQFYQLITPVPPWFHYLLTSKMVDGSVGVTMDILLALLYIILKLLELYSQWGSLQNTVQNFLTYEVNGAPATQSQCCSAGDLCHICQSKFKQPRVLLCQLKRSGPLKRHSKIARTLATMAEANSIGMGRALEIEQPVAALVVSPGEPLKAGGKEERLLRSRFSWVCQLITESATRWGSWQQMIEKFLEQESITKVLSADKKSRHLVPTWQDIKVLDSIQKALKPLQDFTDALS</sequence>
<evidence type="ECO:0000256" key="1">
    <source>
        <dbReference type="ARBA" id="ARBA00000900"/>
    </source>
</evidence>
<evidence type="ECO:0000256" key="9">
    <source>
        <dbReference type="ARBA" id="ARBA00023136"/>
    </source>
</evidence>
<evidence type="ECO:0000256" key="2">
    <source>
        <dbReference type="ARBA" id="ARBA00004127"/>
    </source>
</evidence>
<feature type="transmembrane region" description="Helical" evidence="11">
    <location>
        <begin position="228"/>
        <end position="254"/>
    </location>
</feature>
<name>A0AAE0QJS3_9TELE</name>
<evidence type="ECO:0000256" key="5">
    <source>
        <dbReference type="ARBA" id="ARBA00022679"/>
    </source>
</evidence>
<comment type="pathway">
    <text evidence="3">Protein modification; protein ubiquitination.</text>
</comment>
<evidence type="ECO:0000256" key="10">
    <source>
        <dbReference type="SAM" id="MobiDB-lite"/>
    </source>
</evidence>
<keyword evidence="13" id="KW-1185">Reference proteome</keyword>
<feature type="compositionally biased region" description="Basic residues" evidence="10">
    <location>
        <begin position="92"/>
        <end position="102"/>
    </location>
</feature>
<feature type="region of interest" description="Disordered" evidence="10">
    <location>
        <begin position="71"/>
        <end position="106"/>
    </location>
</feature>
<dbReference type="PANTHER" id="PTHR15860">
    <property type="entry name" value="UNCHARACTERIZED RING FINGER-CONTAINING PROTEIN"/>
    <property type="match status" value="1"/>
</dbReference>
<keyword evidence="5" id="KW-0808">Transferase</keyword>
<feature type="transmembrane region" description="Helical" evidence="11">
    <location>
        <begin position="146"/>
        <end position="165"/>
    </location>
</feature>
<keyword evidence="9 11" id="KW-0472">Membrane</keyword>
<dbReference type="InterPro" id="IPR044235">
    <property type="entry name" value="RNFT1/2"/>
</dbReference>
<dbReference type="EMBL" id="JAUCMX010000015">
    <property type="protein sequence ID" value="KAK3522216.1"/>
    <property type="molecule type" value="Genomic_DNA"/>
</dbReference>
<comment type="caution">
    <text evidence="12">The sequence shown here is derived from an EMBL/GenBank/DDBJ whole genome shotgun (WGS) entry which is preliminary data.</text>
</comment>
<keyword evidence="7" id="KW-0833">Ubl conjugation pathway</keyword>
<dbReference type="AlphaFoldDB" id="A0AAE0QJS3"/>
<reference evidence="12" key="1">
    <citation type="submission" date="2023-06" db="EMBL/GenBank/DDBJ databases">
        <title>Male Hemibagrus guttatus genome.</title>
        <authorList>
            <person name="Bian C."/>
        </authorList>
    </citation>
    <scope>NUCLEOTIDE SEQUENCE</scope>
    <source>
        <strain evidence="12">Male_cb2023</strain>
        <tissue evidence="12">Muscle</tissue>
    </source>
</reference>
<evidence type="ECO:0000256" key="7">
    <source>
        <dbReference type="ARBA" id="ARBA00022786"/>
    </source>
</evidence>
<proteinExistence type="predicted"/>
<dbReference type="Proteomes" id="UP001274896">
    <property type="component" value="Unassembled WGS sequence"/>
</dbReference>
<evidence type="ECO:0000256" key="3">
    <source>
        <dbReference type="ARBA" id="ARBA00004906"/>
    </source>
</evidence>
<dbReference type="PANTHER" id="PTHR15860:SF1">
    <property type="entry name" value="E3 UBIQUITIN-PROTEIN LIGASE RNFT1"/>
    <property type="match status" value="1"/>
</dbReference>
<dbReference type="EC" id="2.3.2.27" evidence="4"/>